<sequence>MPSAAISSLPPDGTLRHSCVANGWEPNSKKMTNICCVKPADARRQIANLFCMLSWLLHLADLFHSTGASTQPGRQQCHPKEVGSETVNSPRRSSSSGCTLPISACMSVIPRVVRKLHPSQPRGDDSHPHARSRAASLPPGSLIGEG</sequence>
<feature type="region of interest" description="Disordered" evidence="1">
    <location>
        <begin position="68"/>
        <end position="100"/>
    </location>
</feature>
<evidence type="ECO:0000256" key="1">
    <source>
        <dbReference type="SAM" id="MobiDB-lite"/>
    </source>
</evidence>
<evidence type="ECO:0000313" key="3">
    <source>
        <dbReference type="Proteomes" id="UP000616885"/>
    </source>
</evidence>
<proteinExistence type="predicted"/>
<feature type="region of interest" description="Disordered" evidence="1">
    <location>
        <begin position="117"/>
        <end position="146"/>
    </location>
</feature>
<feature type="compositionally biased region" description="Polar residues" evidence="1">
    <location>
        <begin position="85"/>
        <end position="98"/>
    </location>
</feature>
<name>A0A8H7TRI8_BIOOC</name>
<protein>
    <submittedName>
        <fullName evidence="2">Uncharacterized protein</fullName>
    </submittedName>
</protein>
<accession>A0A8H7TRI8</accession>
<dbReference type="Proteomes" id="UP000616885">
    <property type="component" value="Unassembled WGS sequence"/>
</dbReference>
<dbReference type="EMBL" id="JADCTT010000004">
    <property type="protein sequence ID" value="KAF9753920.1"/>
    <property type="molecule type" value="Genomic_DNA"/>
</dbReference>
<organism evidence="2 3">
    <name type="scientific">Bionectria ochroleuca</name>
    <name type="common">Gliocladium roseum</name>
    <dbReference type="NCBI Taxonomy" id="29856"/>
    <lineage>
        <taxon>Eukaryota</taxon>
        <taxon>Fungi</taxon>
        <taxon>Dikarya</taxon>
        <taxon>Ascomycota</taxon>
        <taxon>Pezizomycotina</taxon>
        <taxon>Sordariomycetes</taxon>
        <taxon>Hypocreomycetidae</taxon>
        <taxon>Hypocreales</taxon>
        <taxon>Bionectriaceae</taxon>
        <taxon>Clonostachys</taxon>
    </lineage>
</organism>
<comment type="caution">
    <text evidence="2">The sequence shown here is derived from an EMBL/GenBank/DDBJ whole genome shotgun (WGS) entry which is preliminary data.</text>
</comment>
<evidence type="ECO:0000313" key="2">
    <source>
        <dbReference type="EMBL" id="KAF9753920.1"/>
    </source>
</evidence>
<gene>
    <name evidence="2" type="ORF">IM811_012678</name>
</gene>
<dbReference type="AlphaFoldDB" id="A0A8H7TRI8"/>
<reference evidence="2" key="1">
    <citation type="submission" date="2020-10" db="EMBL/GenBank/DDBJ databases">
        <title>High-Quality Genome Resource of Clonostachys rosea strain S41 by Oxford Nanopore Long-Read Sequencing.</title>
        <authorList>
            <person name="Wang H."/>
        </authorList>
    </citation>
    <scope>NUCLEOTIDE SEQUENCE</scope>
    <source>
        <strain evidence="2">S41</strain>
    </source>
</reference>